<accession>A0A375AEX7</accession>
<dbReference type="SUPFAM" id="SSF50331">
    <property type="entry name" value="MOP-like"/>
    <property type="match status" value="1"/>
</dbReference>
<evidence type="ECO:0000313" key="5">
    <source>
        <dbReference type="EMBL" id="SLM64557.1"/>
    </source>
</evidence>
<dbReference type="InterPro" id="IPR003439">
    <property type="entry name" value="ABC_transporter-like_ATP-bd"/>
</dbReference>
<evidence type="ECO:0000256" key="3">
    <source>
        <dbReference type="ARBA" id="ARBA00022840"/>
    </source>
</evidence>
<dbReference type="EMBL" id="LT615367">
    <property type="protein sequence ID" value="SLM64557.1"/>
    <property type="molecule type" value="Genomic_DNA"/>
</dbReference>
<dbReference type="KEGG" id="daq:DAQ1742_03763"/>
<protein>
    <submittedName>
        <fullName evidence="5">Various polyols ABC transporter, ATP-binding component</fullName>
    </submittedName>
</protein>
<dbReference type="GO" id="GO:0016887">
    <property type="term" value="F:ATP hydrolysis activity"/>
    <property type="evidence" value="ECO:0007669"/>
    <property type="project" value="InterPro"/>
</dbReference>
<dbReference type="InterPro" id="IPR017871">
    <property type="entry name" value="ABC_transporter-like_CS"/>
</dbReference>
<dbReference type="InterPro" id="IPR027417">
    <property type="entry name" value="P-loop_NTPase"/>
</dbReference>
<proteinExistence type="predicted"/>
<dbReference type="FunFam" id="3.40.50.300:FF:000042">
    <property type="entry name" value="Maltose/maltodextrin ABC transporter, ATP-binding protein"/>
    <property type="match status" value="1"/>
</dbReference>
<dbReference type="RefSeq" id="WP_035344124.1">
    <property type="nucleotide sequence ID" value="NZ_LT615367.1"/>
</dbReference>
<dbReference type="GO" id="GO:0140359">
    <property type="term" value="F:ABC-type transporter activity"/>
    <property type="evidence" value="ECO:0007669"/>
    <property type="project" value="InterPro"/>
</dbReference>
<dbReference type="InterPro" id="IPR003593">
    <property type="entry name" value="AAA+_ATPase"/>
</dbReference>
<keyword evidence="1" id="KW-0813">Transport</keyword>
<dbReference type="InterPro" id="IPR015855">
    <property type="entry name" value="ABC_transpr_MalK-like"/>
</dbReference>
<dbReference type="GO" id="GO:0008643">
    <property type="term" value="P:carbohydrate transport"/>
    <property type="evidence" value="ECO:0007669"/>
    <property type="project" value="InterPro"/>
</dbReference>
<keyword evidence="6" id="KW-1185">Reference proteome</keyword>
<evidence type="ECO:0000259" key="4">
    <source>
        <dbReference type="PROSITE" id="PS50893"/>
    </source>
</evidence>
<dbReference type="Pfam" id="PF00005">
    <property type="entry name" value="ABC_tran"/>
    <property type="match status" value="1"/>
</dbReference>
<dbReference type="Proteomes" id="UP000294820">
    <property type="component" value="Chromosome 1"/>
</dbReference>
<dbReference type="Gene3D" id="3.40.50.300">
    <property type="entry name" value="P-loop containing nucleotide triphosphate hydrolases"/>
    <property type="match status" value="1"/>
</dbReference>
<dbReference type="AlphaFoldDB" id="A0A375AEX7"/>
<dbReference type="InterPro" id="IPR047641">
    <property type="entry name" value="ABC_transpr_MalK/UgpC-like"/>
</dbReference>
<dbReference type="InterPro" id="IPR012340">
    <property type="entry name" value="NA-bd_OB-fold"/>
</dbReference>
<dbReference type="NCBIfam" id="NF008653">
    <property type="entry name" value="PRK11650.1"/>
    <property type="match status" value="1"/>
</dbReference>
<dbReference type="PROSITE" id="PS00211">
    <property type="entry name" value="ABC_TRANSPORTER_1"/>
    <property type="match status" value="1"/>
</dbReference>
<dbReference type="PROSITE" id="PS50893">
    <property type="entry name" value="ABC_TRANSPORTER_2"/>
    <property type="match status" value="1"/>
</dbReference>
<keyword evidence="2" id="KW-0547">Nucleotide-binding</keyword>
<dbReference type="SUPFAM" id="SSF52540">
    <property type="entry name" value="P-loop containing nucleoside triphosphate hydrolases"/>
    <property type="match status" value="1"/>
</dbReference>
<keyword evidence="3 5" id="KW-0067">ATP-binding</keyword>
<dbReference type="PANTHER" id="PTHR43875">
    <property type="entry name" value="MALTODEXTRIN IMPORT ATP-BINDING PROTEIN MSMX"/>
    <property type="match status" value="1"/>
</dbReference>
<dbReference type="PANTHER" id="PTHR43875:SF1">
    <property type="entry name" value="OSMOPROTECTIVE COMPOUNDS UPTAKE ATP-BINDING PROTEIN GGTA"/>
    <property type="match status" value="1"/>
</dbReference>
<evidence type="ECO:0000313" key="6">
    <source>
        <dbReference type="Proteomes" id="UP000294820"/>
    </source>
</evidence>
<dbReference type="Pfam" id="PF08402">
    <property type="entry name" value="TOBE_2"/>
    <property type="match status" value="1"/>
</dbReference>
<dbReference type="CDD" id="cd03301">
    <property type="entry name" value="ABC_MalK_N"/>
    <property type="match status" value="1"/>
</dbReference>
<gene>
    <name evidence="5" type="ORF">DAQ1742_03763</name>
</gene>
<dbReference type="InterPro" id="IPR008995">
    <property type="entry name" value="Mo/tungstate-bd_C_term_dom"/>
</dbReference>
<dbReference type="GO" id="GO:0055052">
    <property type="term" value="C:ATP-binding cassette (ABC) transporter complex, substrate-binding subunit-containing"/>
    <property type="evidence" value="ECO:0007669"/>
    <property type="project" value="TreeGrafter"/>
</dbReference>
<evidence type="ECO:0000256" key="2">
    <source>
        <dbReference type="ARBA" id="ARBA00022741"/>
    </source>
</evidence>
<sequence>MASLELKNIHKSYGAVPVIKGVNLSIRDGEFIVFVGPSGCGKSTMLRMIAGLESITEGELWIGDRNVNALGPAERKIAMVFQSYALYPHLSVRKNLAFGLENLHFPKDEIVRRIEQAARMLGLEPYLERKPRALSGGQQQRVAIGRAIVRDPDLFLFDEPLSNLDAKLRVQTRGELTRLHQKLRTTMIYVTHDQVEAMTMAQRIVVFNGGRIEQVGTPLELFNRPCNKFVAGFIGSPRMNIFPVTLGNCTADGVEVQCPSGMVLTLPFRGEAGKCVELGIRPSHCQLVGDQEGGISLCIDRCEMMGHETFIYGRCAGMDNELIVHLPGHHEFRSGELVFVRFPEASCHLFDADSGETLTRLTDPQA</sequence>
<dbReference type="SMART" id="SM00382">
    <property type="entry name" value="AAA"/>
    <property type="match status" value="1"/>
</dbReference>
<dbReference type="GO" id="GO:0005524">
    <property type="term" value="F:ATP binding"/>
    <property type="evidence" value="ECO:0007669"/>
    <property type="project" value="UniProtKB-KW"/>
</dbReference>
<reference evidence="5 6" key="1">
    <citation type="submission" date="2016-09" db="EMBL/GenBank/DDBJ databases">
        <authorList>
            <person name="Reverchon S."/>
            <person name="Nasser W."/>
            <person name="Leonard S."/>
            <person name="Brochier C."/>
            <person name="Duprey A."/>
        </authorList>
    </citation>
    <scope>NUCLEOTIDE SEQUENCE [LARGE SCALE GENOMIC DNA]</scope>
    <source>
        <strain evidence="5 6">174/2</strain>
    </source>
</reference>
<dbReference type="Gene3D" id="2.40.50.100">
    <property type="match status" value="1"/>
</dbReference>
<evidence type="ECO:0000256" key="1">
    <source>
        <dbReference type="ARBA" id="ARBA00022448"/>
    </source>
</evidence>
<organism evidence="5 6">
    <name type="scientific">Dickeya aquatica</name>
    <dbReference type="NCBI Taxonomy" id="1401087"/>
    <lineage>
        <taxon>Bacteria</taxon>
        <taxon>Pseudomonadati</taxon>
        <taxon>Pseudomonadota</taxon>
        <taxon>Gammaproteobacteria</taxon>
        <taxon>Enterobacterales</taxon>
        <taxon>Pectobacteriaceae</taxon>
        <taxon>Dickeya</taxon>
    </lineage>
</organism>
<name>A0A375AEX7_9GAMM</name>
<dbReference type="InterPro" id="IPR013611">
    <property type="entry name" value="Transp-assoc_OB_typ2"/>
</dbReference>
<dbReference type="Gene3D" id="2.40.50.140">
    <property type="entry name" value="Nucleic acid-binding proteins"/>
    <property type="match status" value="1"/>
</dbReference>
<feature type="domain" description="ABC transporter" evidence="4">
    <location>
        <begin position="4"/>
        <end position="234"/>
    </location>
</feature>